<reference evidence="2" key="1">
    <citation type="journal article" date="2019" name="Int. J. Syst. Evol. Microbiol.">
        <title>The Global Catalogue of Microorganisms (GCM) 10K type strain sequencing project: providing services to taxonomists for standard genome sequencing and annotation.</title>
        <authorList>
            <consortium name="The Broad Institute Genomics Platform"/>
            <consortium name="The Broad Institute Genome Sequencing Center for Infectious Disease"/>
            <person name="Wu L."/>
            <person name="Ma J."/>
        </authorList>
    </citation>
    <scope>NUCLEOTIDE SEQUENCE [LARGE SCALE GENOMIC DNA]</scope>
    <source>
        <strain evidence="2">CGMCC 1.12990</strain>
    </source>
</reference>
<dbReference type="EMBL" id="BMGS01000015">
    <property type="protein sequence ID" value="GGG60513.1"/>
    <property type="molecule type" value="Genomic_DNA"/>
</dbReference>
<name>A0ABQ1X7Z8_9BACT</name>
<evidence type="ECO:0000313" key="2">
    <source>
        <dbReference type="Proteomes" id="UP000601361"/>
    </source>
</evidence>
<dbReference type="RefSeq" id="WP_188559695.1">
    <property type="nucleotide sequence ID" value="NZ_BMGS01000015.1"/>
</dbReference>
<sequence length="124" mass="14426">MENTFFKGRFKILDFSIAHKILLIRKEEVVNHKFKNTDLLFAGTFFIELPTILDDISIFLGNEEDYEYLRGKMTEELILENLNTSSIFCIKSCGLKYYVVADTLEINENDYDPSETSIGLKRKP</sequence>
<accession>A0ABQ1X7Z8</accession>
<dbReference type="Proteomes" id="UP000601361">
    <property type="component" value="Unassembled WGS sequence"/>
</dbReference>
<evidence type="ECO:0000313" key="1">
    <source>
        <dbReference type="EMBL" id="GGG60513.1"/>
    </source>
</evidence>
<protein>
    <submittedName>
        <fullName evidence="1">Uncharacterized protein</fullName>
    </submittedName>
</protein>
<gene>
    <name evidence="1" type="ORF">GCM10011378_40670</name>
</gene>
<keyword evidence="2" id="KW-1185">Reference proteome</keyword>
<proteinExistence type="predicted"/>
<comment type="caution">
    <text evidence="1">The sequence shown here is derived from an EMBL/GenBank/DDBJ whole genome shotgun (WGS) entry which is preliminary data.</text>
</comment>
<organism evidence="1 2">
    <name type="scientific">Hymenobacter glacieicola</name>
    <dbReference type="NCBI Taxonomy" id="1562124"/>
    <lineage>
        <taxon>Bacteria</taxon>
        <taxon>Pseudomonadati</taxon>
        <taxon>Bacteroidota</taxon>
        <taxon>Cytophagia</taxon>
        <taxon>Cytophagales</taxon>
        <taxon>Hymenobacteraceae</taxon>
        <taxon>Hymenobacter</taxon>
    </lineage>
</organism>